<evidence type="ECO:0000256" key="2">
    <source>
        <dbReference type="SAM" id="Phobius"/>
    </source>
</evidence>
<organism evidence="3 4">
    <name type="scientific">Tulasnella calospora MUT 4182</name>
    <dbReference type="NCBI Taxonomy" id="1051891"/>
    <lineage>
        <taxon>Eukaryota</taxon>
        <taxon>Fungi</taxon>
        <taxon>Dikarya</taxon>
        <taxon>Basidiomycota</taxon>
        <taxon>Agaricomycotina</taxon>
        <taxon>Agaricomycetes</taxon>
        <taxon>Cantharellales</taxon>
        <taxon>Tulasnellaceae</taxon>
        <taxon>Tulasnella</taxon>
    </lineage>
</organism>
<feature type="transmembrane region" description="Helical" evidence="2">
    <location>
        <begin position="12"/>
        <end position="30"/>
    </location>
</feature>
<feature type="region of interest" description="Disordered" evidence="1">
    <location>
        <begin position="353"/>
        <end position="393"/>
    </location>
</feature>
<dbReference type="EMBL" id="KN822971">
    <property type="protein sequence ID" value="KIO30496.1"/>
    <property type="molecule type" value="Genomic_DNA"/>
</dbReference>
<accession>A0A0C3QQ19</accession>
<feature type="transmembrane region" description="Helical" evidence="2">
    <location>
        <begin position="260"/>
        <end position="284"/>
    </location>
</feature>
<keyword evidence="2" id="KW-1133">Transmembrane helix</keyword>
<dbReference type="OrthoDB" id="2384193at2759"/>
<keyword evidence="2" id="KW-0812">Transmembrane</keyword>
<gene>
    <name evidence="3" type="ORF">M407DRAFT_151919</name>
</gene>
<keyword evidence="2" id="KW-0472">Membrane</keyword>
<reference evidence="4" key="2">
    <citation type="submission" date="2015-01" db="EMBL/GenBank/DDBJ databases">
        <title>Evolutionary Origins and Diversification of the Mycorrhizal Mutualists.</title>
        <authorList>
            <consortium name="DOE Joint Genome Institute"/>
            <consortium name="Mycorrhizal Genomics Consortium"/>
            <person name="Kohler A."/>
            <person name="Kuo A."/>
            <person name="Nagy L.G."/>
            <person name="Floudas D."/>
            <person name="Copeland A."/>
            <person name="Barry K.W."/>
            <person name="Cichocki N."/>
            <person name="Veneault-Fourrey C."/>
            <person name="LaButti K."/>
            <person name="Lindquist E.A."/>
            <person name="Lipzen A."/>
            <person name="Lundell T."/>
            <person name="Morin E."/>
            <person name="Murat C."/>
            <person name="Riley R."/>
            <person name="Ohm R."/>
            <person name="Sun H."/>
            <person name="Tunlid A."/>
            <person name="Henrissat B."/>
            <person name="Grigoriev I.V."/>
            <person name="Hibbett D.S."/>
            <person name="Martin F."/>
        </authorList>
    </citation>
    <scope>NUCLEOTIDE SEQUENCE [LARGE SCALE GENOMIC DNA]</scope>
    <source>
        <strain evidence="4">MUT 4182</strain>
    </source>
</reference>
<evidence type="ECO:0000256" key="1">
    <source>
        <dbReference type="SAM" id="MobiDB-lite"/>
    </source>
</evidence>
<keyword evidence="4" id="KW-1185">Reference proteome</keyword>
<dbReference type="HOGENOM" id="CLU_027213_0_0_1"/>
<dbReference type="STRING" id="1051891.A0A0C3QQ19"/>
<feature type="transmembrane region" description="Helical" evidence="2">
    <location>
        <begin position="51"/>
        <end position="71"/>
    </location>
</feature>
<proteinExistence type="predicted"/>
<feature type="transmembrane region" description="Helical" evidence="2">
    <location>
        <begin position="177"/>
        <end position="197"/>
    </location>
</feature>
<sequence>MAHTSPTVELVWTVLSVTLLVYLLTHLWNFDRFKCIRIWEGNSGAFKKVMTFSYLFAVPLILTRSMIMAVLKYKAGYSFIPGHGIIPTPWILWSAADQRWIFPAQLCFALAWGLEWVSHLEELCFWLFLTRISKVHMSWFGSVHSWVWLAGSICGVVAMPCVAIFTRSDPLKSEAWIVLVGGTGSTLITLAFFRVLWIFPGFLDKIRTEGAGQEVVTRLVTFHKLNMIRIAFRLLFTLPLMTLGIDGIRPHNPVNESAFWVDLLAVSGGIGCIVSSILTLIIFFPRSMAKEAGYDSRARSSGMTASAARKIEADKSFFSPAGEAANPFATYPGNGEDDPRSHIRTIEYKNSTWEIEETPSPAGPAEPVRLPLQFQYPPQPKKPNKKKRSSAIHPLVLNYRSPIDVMDEQERYGNPRYI</sequence>
<dbReference type="AlphaFoldDB" id="A0A0C3QQ19"/>
<dbReference type="Proteomes" id="UP000054248">
    <property type="component" value="Unassembled WGS sequence"/>
</dbReference>
<name>A0A0C3QQ19_9AGAM</name>
<protein>
    <submittedName>
        <fullName evidence="3">Uncharacterized protein</fullName>
    </submittedName>
</protein>
<feature type="transmembrane region" description="Helical" evidence="2">
    <location>
        <begin position="230"/>
        <end position="248"/>
    </location>
</feature>
<evidence type="ECO:0000313" key="3">
    <source>
        <dbReference type="EMBL" id="KIO30496.1"/>
    </source>
</evidence>
<feature type="transmembrane region" description="Helical" evidence="2">
    <location>
        <begin position="139"/>
        <end position="165"/>
    </location>
</feature>
<reference evidence="3 4" key="1">
    <citation type="submission" date="2014-04" db="EMBL/GenBank/DDBJ databases">
        <authorList>
            <consortium name="DOE Joint Genome Institute"/>
            <person name="Kuo A."/>
            <person name="Girlanda M."/>
            <person name="Perotto S."/>
            <person name="Kohler A."/>
            <person name="Nagy L.G."/>
            <person name="Floudas D."/>
            <person name="Copeland A."/>
            <person name="Barry K.W."/>
            <person name="Cichocki N."/>
            <person name="Veneault-Fourrey C."/>
            <person name="LaButti K."/>
            <person name="Lindquist E.A."/>
            <person name="Lipzen A."/>
            <person name="Lundell T."/>
            <person name="Morin E."/>
            <person name="Murat C."/>
            <person name="Sun H."/>
            <person name="Tunlid A."/>
            <person name="Henrissat B."/>
            <person name="Grigoriev I.V."/>
            <person name="Hibbett D.S."/>
            <person name="Martin F."/>
            <person name="Nordberg H.P."/>
            <person name="Cantor M.N."/>
            <person name="Hua S.X."/>
        </authorList>
    </citation>
    <scope>NUCLEOTIDE SEQUENCE [LARGE SCALE GENOMIC DNA]</scope>
    <source>
        <strain evidence="3 4">MUT 4182</strain>
    </source>
</reference>
<evidence type="ECO:0000313" key="4">
    <source>
        <dbReference type="Proteomes" id="UP000054248"/>
    </source>
</evidence>